<comment type="caution">
    <text evidence="1">The sequence shown here is derived from an EMBL/GenBank/DDBJ whole genome shotgun (WGS) entry which is preliminary data.</text>
</comment>
<sequence length="784" mass="83944">MVTPTQLRSWRPDRLAEISDQITAHRRALIHQSDELAAGRVPTSWTFASAMAAQAAHQRLADGLATQVAEAANVIAALDAAAAAIRSAKEDLDGAYYAASRHDLRIDGATGAVRMTRSYDNTSDAAYAATQQNYVSRQVDDALAAAAAADEALAAALRTATTTDTNTVGSLGQQREVLEFTEMSTSEQVDYLLAHPEAYALLDDYASPQVKEIVGERVAAELDAVARDATALNDVATVERCTALMTAFGDDQVVMASMYERLEPEGLLATFSNVQSMMYIGSNVDELGGLARELRAGLQVASQDPGFDGETYGRELARYATYDVTDDERAALFDTYGSDGQGHAAVLDFLMRDGDYGESLVRGVAWQMDEFERSNPFGASTWAHHDSLASPLTGLDGVDFSYQPDPMAAVMGQLGKHPELGLEFFTESGAGEARSDFYFAERDWSRDGFSGISEAALAIGTDPENLAGSPEATARFVSEYFDRLPDNPEFNAESADGAAEPVAKLLKFYTPAMEVAIDSGSTDLAVGERLGHIGVESYLPDIDPYPLMDKADLNGLLKVALSTDEGVARVAEGVAGFQRAQLDAYAAANPGGVPGDPGGLERIMTSTATLEGHLQYMTGEIAIEGAESRAQRVETFTNLVSEAVGMFPVPYADEAGEILGDVGKNAWEFAWNKLSEMPTETIDAAYSSNVDAVIQAQEEGAERAANRLVVNAYQALVQAGILEISPEIADAWAPDGVIPRLQDIAPELVGTAAGDMGGAMDHVINEDYLRGVYERQFETYFGKK</sequence>
<proteinExistence type="predicted"/>
<organism evidence="1 2">
    <name type="scientific">Actinotalea fermentans</name>
    <dbReference type="NCBI Taxonomy" id="43671"/>
    <lineage>
        <taxon>Bacteria</taxon>
        <taxon>Bacillati</taxon>
        <taxon>Actinomycetota</taxon>
        <taxon>Actinomycetes</taxon>
        <taxon>Micrococcales</taxon>
        <taxon>Cellulomonadaceae</taxon>
        <taxon>Actinotalea</taxon>
    </lineage>
</organism>
<protein>
    <submittedName>
        <fullName evidence="1">Uncharacterized protein</fullName>
    </submittedName>
</protein>
<reference evidence="1 2" key="1">
    <citation type="submission" date="2019-07" db="EMBL/GenBank/DDBJ databases">
        <title>Whole genome shotgun sequence of Actinotalea fermentans NBRC 105374.</title>
        <authorList>
            <person name="Hosoyama A."/>
            <person name="Uohara A."/>
            <person name="Ohji S."/>
            <person name="Ichikawa N."/>
        </authorList>
    </citation>
    <scope>NUCLEOTIDE SEQUENCE [LARGE SCALE GENOMIC DNA]</scope>
    <source>
        <strain evidence="1 2">NBRC 105374</strain>
    </source>
</reference>
<gene>
    <name evidence="1" type="ORF">AFE02nite_26260</name>
</gene>
<accession>A0A511Z0C7</accession>
<evidence type="ECO:0000313" key="1">
    <source>
        <dbReference type="EMBL" id="GEN80892.1"/>
    </source>
</evidence>
<dbReference type="AlphaFoldDB" id="A0A511Z0C7"/>
<dbReference type="OrthoDB" id="3752094at2"/>
<evidence type="ECO:0000313" key="2">
    <source>
        <dbReference type="Proteomes" id="UP000321484"/>
    </source>
</evidence>
<dbReference type="RefSeq" id="WP_034247808.1">
    <property type="nucleotide sequence ID" value="NZ_BJYK01000009.1"/>
</dbReference>
<keyword evidence="2" id="KW-1185">Reference proteome</keyword>
<dbReference type="EMBL" id="BJYK01000009">
    <property type="protein sequence ID" value="GEN80892.1"/>
    <property type="molecule type" value="Genomic_DNA"/>
</dbReference>
<dbReference type="Proteomes" id="UP000321484">
    <property type="component" value="Unassembled WGS sequence"/>
</dbReference>
<name>A0A511Z0C7_9CELL</name>